<dbReference type="InterPro" id="IPR002059">
    <property type="entry name" value="CSP_DNA-bd"/>
</dbReference>
<proteinExistence type="predicted"/>
<evidence type="ECO:0000256" key="3">
    <source>
        <dbReference type="SAM" id="MobiDB-lite"/>
    </source>
</evidence>
<sequence>MELRGQLKSWDDQKGFGFIRPDNGGNEVFAHISVMRGARRPVQGDRVRYGTDRDREGRLRASHIRLDTLSLDDPAIRQKPLARRSPKARHEDHGPRARRVGALRQHFSLKVSALVLLCLLPTLGSVRLVQQGVHWPLVAYALASLLVFGLYLHDKRSAMRGNRRTPEAHLHLVELLGGWPGALLAQQVLRHKTRKLSFQLAFWLIVMAHQVVWLDYLYSQRLHGVLLGLSR</sequence>
<dbReference type="Pfam" id="PF06961">
    <property type="entry name" value="DUF1294"/>
    <property type="match status" value="1"/>
</dbReference>
<keyword evidence="1" id="KW-0597">Phosphoprotein</keyword>
<evidence type="ECO:0000256" key="1">
    <source>
        <dbReference type="ARBA" id="ARBA00022553"/>
    </source>
</evidence>
<reference evidence="6 7" key="1">
    <citation type="submission" date="2015-02" db="EMBL/GenBank/DDBJ databases">
        <title>Draft genome sequence of Pseudomonas stutzeri NT0128 isolated from wheat (Triticum turgidum) rhizosphere.</title>
        <authorList>
            <person name="Tovi N."/>
            <person name="Frenk S."/>
            <person name="Hadar Y."/>
            <person name="Minz D."/>
        </authorList>
    </citation>
    <scope>NUCLEOTIDE SEQUENCE [LARGE SCALE GENOMIC DNA]</scope>
    <source>
        <strain evidence="6 7">NT0128</strain>
    </source>
</reference>
<comment type="subcellular location">
    <subcellularLocation>
        <location evidence="2">Cytoplasm</location>
    </subcellularLocation>
</comment>
<keyword evidence="4" id="KW-0472">Membrane</keyword>
<feature type="domain" description="CSD" evidence="5">
    <location>
        <begin position="2"/>
        <end position="66"/>
    </location>
</feature>
<evidence type="ECO:0000256" key="4">
    <source>
        <dbReference type="SAM" id="Phobius"/>
    </source>
</evidence>
<name>A0A0D9AMH2_STUST</name>
<dbReference type="AlphaFoldDB" id="A0A0D9AMH2"/>
<dbReference type="Proteomes" id="UP000032487">
    <property type="component" value="Unassembled WGS sequence"/>
</dbReference>
<organism evidence="6 7">
    <name type="scientific">Stutzerimonas stutzeri</name>
    <name type="common">Pseudomonas stutzeri</name>
    <dbReference type="NCBI Taxonomy" id="316"/>
    <lineage>
        <taxon>Bacteria</taxon>
        <taxon>Pseudomonadati</taxon>
        <taxon>Pseudomonadota</taxon>
        <taxon>Gammaproteobacteria</taxon>
        <taxon>Pseudomonadales</taxon>
        <taxon>Pseudomonadaceae</taxon>
        <taxon>Stutzerimonas</taxon>
    </lineage>
</organism>
<dbReference type="GO" id="GO:0005829">
    <property type="term" value="C:cytosol"/>
    <property type="evidence" value="ECO:0007669"/>
    <property type="project" value="UniProtKB-ARBA"/>
</dbReference>
<dbReference type="InterPro" id="IPR052069">
    <property type="entry name" value="Ca-reg_mRNA-binding_domain"/>
</dbReference>
<dbReference type="InterPro" id="IPR019844">
    <property type="entry name" value="CSD_CS"/>
</dbReference>
<dbReference type="InterPro" id="IPR010718">
    <property type="entry name" value="DUF1294"/>
</dbReference>
<dbReference type="OrthoDB" id="72963at2"/>
<protein>
    <submittedName>
        <fullName evidence="6">Cold-shock protein</fullName>
    </submittedName>
</protein>
<dbReference type="PROSITE" id="PS51857">
    <property type="entry name" value="CSD_2"/>
    <property type="match status" value="1"/>
</dbReference>
<dbReference type="Gene3D" id="2.40.50.140">
    <property type="entry name" value="Nucleic acid-binding proteins"/>
    <property type="match status" value="1"/>
</dbReference>
<feature type="transmembrane region" description="Helical" evidence="4">
    <location>
        <begin position="135"/>
        <end position="153"/>
    </location>
</feature>
<dbReference type="Pfam" id="PF00313">
    <property type="entry name" value="CSD"/>
    <property type="match status" value="1"/>
</dbReference>
<dbReference type="PANTHER" id="PTHR12962">
    <property type="entry name" value="CALCIUM-REGULATED HEAT STABLE PROTEIN CRHSP-24-RELATED"/>
    <property type="match status" value="1"/>
</dbReference>
<evidence type="ECO:0000259" key="5">
    <source>
        <dbReference type="PROSITE" id="PS51857"/>
    </source>
</evidence>
<evidence type="ECO:0000313" key="6">
    <source>
        <dbReference type="EMBL" id="KJH82183.1"/>
    </source>
</evidence>
<accession>A0A0D9AMH2</accession>
<feature type="transmembrane region" description="Helical" evidence="4">
    <location>
        <begin position="107"/>
        <end position="129"/>
    </location>
</feature>
<dbReference type="SMART" id="SM00357">
    <property type="entry name" value="CSP"/>
    <property type="match status" value="1"/>
</dbReference>
<feature type="transmembrane region" description="Helical" evidence="4">
    <location>
        <begin position="200"/>
        <end position="218"/>
    </location>
</feature>
<evidence type="ECO:0000313" key="7">
    <source>
        <dbReference type="Proteomes" id="UP000032487"/>
    </source>
</evidence>
<evidence type="ECO:0000256" key="2">
    <source>
        <dbReference type="RuleBase" id="RU000408"/>
    </source>
</evidence>
<dbReference type="PROSITE" id="PS00352">
    <property type="entry name" value="CSD_1"/>
    <property type="match status" value="1"/>
</dbReference>
<feature type="region of interest" description="Disordered" evidence="3">
    <location>
        <begin position="77"/>
        <end position="96"/>
    </location>
</feature>
<dbReference type="EMBL" id="JYHV01000016">
    <property type="protein sequence ID" value="KJH82183.1"/>
    <property type="molecule type" value="Genomic_DNA"/>
</dbReference>
<keyword evidence="4" id="KW-0812">Transmembrane</keyword>
<dbReference type="InterPro" id="IPR011129">
    <property type="entry name" value="CSD"/>
</dbReference>
<dbReference type="PATRIC" id="fig|316.101.peg.4515"/>
<dbReference type="GO" id="GO:0003730">
    <property type="term" value="F:mRNA 3'-UTR binding"/>
    <property type="evidence" value="ECO:0007669"/>
    <property type="project" value="TreeGrafter"/>
</dbReference>
<dbReference type="PANTHER" id="PTHR12962:SF1">
    <property type="entry name" value="COLD SHOCK DOMAIN-CONTAINING PROTEIN CG9705"/>
    <property type="match status" value="1"/>
</dbReference>
<comment type="caution">
    <text evidence="6">The sequence shown here is derived from an EMBL/GenBank/DDBJ whole genome shotgun (WGS) entry which is preliminary data.</text>
</comment>
<dbReference type="CDD" id="cd04458">
    <property type="entry name" value="CSP_CDS"/>
    <property type="match status" value="1"/>
</dbReference>
<keyword evidence="4" id="KW-1133">Transmembrane helix</keyword>
<dbReference type="SUPFAM" id="SSF50249">
    <property type="entry name" value="Nucleic acid-binding proteins"/>
    <property type="match status" value="1"/>
</dbReference>
<dbReference type="RefSeq" id="WP_045162185.1">
    <property type="nucleotide sequence ID" value="NZ_JYHV01000016.1"/>
</dbReference>
<dbReference type="InterPro" id="IPR012340">
    <property type="entry name" value="NA-bd_OB-fold"/>
</dbReference>
<dbReference type="GO" id="GO:0043488">
    <property type="term" value="P:regulation of mRNA stability"/>
    <property type="evidence" value="ECO:0007669"/>
    <property type="project" value="TreeGrafter"/>
</dbReference>
<gene>
    <name evidence="6" type="ORF">UF78_10215</name>
</gene>